<dbReference type="GeneID" id="36396750"/>
<keyword evidence="4" id="KW-1185">Reference proteome</keyword>
<dbReference type="EMBL" id="CCYD01001572">
    <property type="protein sequence ID" value="CEG45396.1"/>
    <property type="molecule type" value="Genomic_DNA"/>
</dbReference>
<keyword evidence="1" id="KW-0175">Coiled coil</keyword>
<evidence type="ECO:0000256" key="2">
    <source>
        <dbReference type="SAM" id="MobiDB-lite"/>
    </source>
</evidence>
<protein>
    <submittedName>
        <fullName evidence="3">Uncharacterized protein</fullName>
    </submittedName>
</protein>
<name>A0A0P1ATB1_PLAHL</name>
<reference evidence="4" key="1">
    <citation type="submission" date="2014-09" db="EMBL/GenBank/DDBJ databases">
        <authorList>
            <person name="Sharma Rahul"/>
            <person name="Thines Marco"/>
        </authorList>
    </citation>
    <scope>NUCLEOTIDE SEQUENCE [LARGE SCALE GENOMIC DNA]</scope>
</reference>
<dbReference type="RefSeq" id="XP_024581765.1">
    <property type="nucleotide sequence ID" value="XM_024716137.1"/>
</dbReference>
<evidence type="ECO:0000313" key="4">
    <source>
        <dbReference type="Proteomes" id="UP000054928"/>
    </source>
</evidence>
<evidence type="ECO:0000256" key="1">
    <source>
        <dbReference type="SAM" id="Coils"/>
    </source>
</evidence>
<dbReference type="OrthoDB" id="162712at2759"/>
<feature type="region of interest" description="Disordered" evidence="2">
    <location>
        <begin position="1"/>
        <end position="22"/>
    </location>
</feature>
<feature type="compositionally biased region" description="Polar residues" evidence="2">
    <location>
        <begin position="1"/>
        <end position="13"/>
    </location>
</feature>
<accession>A0A0P1ATB1</accession>
<organism evidence="3 4">
    <name type="scientific">Plasmopara halstedii</name>
    <name type="common">Downy mildew of sunflower</name>
    <dbReference type="NCBI Taxonomy" id="4781"/>
    <lineage>
        <taxon>Eukaryota</taxon>
        <taxon>Sar</taxon>
        <taxon>Stramenopiles</taxon>
        <taxon>Oomycota</taxon>
        <taxon>Peronosporomycetes</taxon>
        <taxon>Peronosporales</taxon>
        <taxon>Peronosporaceae</taxon>
        <taxon>Plasmopara</taxon>
    </lineage>
</organism>
<sequence>MTAESSIAGTTSDEFSDYEDSQPIVEIKERPFKKIKKPKTELQRKLQQVYDKKSRNNKRARHHAMSGSFVPVLKEFVELVHYRIMKTENQINLLCLAKKAGSSISNNVTAQRQLDLNHGALKCIQSTAEDWRKRKSGESGRCFLKNLSIEIQLLLENLQTLGDQLRVATNELQWRLEDTTIGVWV</sequence>
<dbReference type="OMA" id="CFLKHIS"/>
<dbReference type="AlphaFoldDB" id="A0A0P1ATB1"/>
<dbReference type="Proteomes" id="UP000054928">
    <property type="component" value="Unassembled WGS sequence"/>
</dbReference>
<proteinExistence type="predicted"/>
<feature type="coiled-coil region" evidence="1">
    <location>
        <begin position="144"/>
        <end position="171"/>
    </location>
</feature>
<evidence type="ECO:0000313" key="3">
    <source>
        <dbReference type="EMBL" id="CEG45396.1"/>
    </source>
</evidence>